<comment type="caution">
    <text evidence="2">The sequence shown here is derived from an EMBL/GenBank/DDBJ whole genome shotgun (WGS) entry which is preliminary data.</text>
</comment>
<protein>
    <recommendedName>
        <fullName evidence="4">Yip1 domain-containing protein</fullName>
    </recommendedName>
</protein>
<evidence type="ECO:0008006" key="4">
    <source>
        <dbReference type="Google" id="ProtNLM"/>
    </source>
</evidence>
<evidence type="ECO:0000256" key="1">
    <source>
        <dbReference type="SAM" id="Phobius"/>
    </source>
</evidence>
<accession>A0A511BMF5</accession>
<feature type="transmembrane region" description="Helical" evidence="1">
    <location>
        <begin position="171"/>
        <end position="192"/>
    </location>
</feature>
<feature type="transmembrane region" description="Helical" evidence="1">
    <location>
        <begin position="137"/>
        <end position="159"/>
    </location>
</feature>
<evidence type="ECO:0000313" key="3">
    <source>
        <dbReference type="Proteomes" id="UP000321405"/>
    </source>
</evidence>
<proteinExistence type="predicted"/>
<organism evidence="2 3">
    <name type="scientific">Swaminathania salitolerans</name>
    <dbReference type="NCBI Taxonomy" id="182838"/>
    <lineage>
        <taxon>Bacteria</taxon>
        <taxon>Pseudomonadati</taxon>
        <taxon>Pseudomonadota</taxon>
        <taxon>Alphaproteobacteria</taxon>
        <taxon>Acetobacterales</taxon>
        <taxon>Acetobacteraceae</taxon>
        <taxon>Swaminathania</taxon>
    </lineage>
</organism>
<dbReference type="RefSeq" id="WP_147092392.1">
    <property type="nucleotide sequence ID" value="NZ_BJVC01000001.1"/>
</dbReference>
<dbReference type="AlphaFoldDB" id="A0A511BMF5"/>
<keyword evidence="1" id="KW-0812">Transmembrane</keyword>
<reference evidence="2 3" key="1">
    <citation type="submission" date="2019-07" db="EMBL/GenBank/DDBJ databases">
        <title>Whole genome shotgun sequence of Swaminathania salitolerans NBRC 104436.</title>
        <authorList>
            <person name="Hosoyama A."/>
            <person name="Uohara A."/>
            <person name="Ohji S."/>
            <person name="Ichikawa N."/>
        </authorList>
    </citation>
    <scope>NUCLEOTIDE SEQUENCE [LARGE SCALE GENOMIC DNA]</scope>
    <source>
        <strain evidence="2 3">NBRC 104436</strain>
    </source>
</reference>
<dbReference type="Proteomes" id="UP000321405">
    <property type="component" value="Unassembled WGS sequence"/>
</dbReference>
<dbReference type="OrthoDB" id="7281988at2"/>
<feature type="transmembrane region" description="Helical" evidence="1">
    <location>
        <begin position="108"/>
        <end position="131"/>
    </location>
</feature>
<dbReference type="EMBL" id="BJVC01000001">
    <property type="protein sequence ID" value="GEL01445.1"/>
    <property type="molecule type" value="Genomic_DNA"/>
</dbReference>
<feature type="transmembrane region" description="Helical" evidence="1">
    <location>
        <begin position="75"/>
        <end position="96"/>
    </location>
</feature>
<sequence>MTSRTPTPDETPAGAAARILRGVLLLGRGDPRGIASFGSGPEALLSALAPSVALCLVTILSQALRGYDAIGVVKIFLLIVTLLSRLVVSQFMAVIWKRDDRWIRYATASLWCNWLPIVIMLFAVSLVQLLSPGAASGGSAVGGVVLGVELYELWLSWFVARAGLEIGGGKAALLIVAVNVSLMLLYGLAALLPPHYNVISELLAPMGKPH</sequence>
<keyword evidence="1" id="KW-1133">Transmembrane helix</keyword>
<evidence type="ECO:0000313" key="2">
    <source>
        <dbReference type="EMBL" id="GEL01445.1"/>
    </source>
</evidence>
<gene>
    <name evidence="2" type="ORF">SSA02_06080</name>
</gene>
<name>A0A511BMF5_9PROT</name>
<keyword evidence="3" id="KW-1185">Reference proteome</keyword>
<keyword evidence="1" id="KW-0472">Membrane</keyword>
<feature type="transmembrane region" description="Helical" evidence="1">
    <location>
        <begin position="43"/>
        <end position="63"/>
    </location>
</feature>